<reference evidence="1 2" key="1">
    <citation type="submission" date="2019-06" db="EMBL/GenBank/DDBJ databases">
        <title>Taxogenomics and systematics of the genus Pantoea.</title>
        <authorList>
            <person name="Tambong J.T."/>
        </authorList>
    </citation>
    <scope>NUCLEOTIDE SEQUENCE [LARGE SCALE GENOMIC DNA]</scope>
    <source>
        <strain evidence="1 2">LMG 2558</strain>
    </source>
</reference>
<name>A0ABY2Z4Y3_9GAMM</name>
<organism evidence="1 2">
    <name type="scientific">Pantoea anthophila</name>
    <dbReference type="NCBI Taxonomy" id="470931"/>
    <lineage>
        <taxon>Bacteria</taxon>
        <taxon>Pseudomonadati</taxon>
        <taxon>Pseudomonadota</taxon>
        <taxon>Gammaproteobacteria</taxon>
        <taxon>Enterobacterales</taxon>
        <taxon>Erwiniaceae</taxon>
        <taxon>Pantoea</taxon>
    </lineage>
</organism>
<dbReference type="Gene3D" id="3.60.40.10">
    <property type="entry name" value="PPM-type phosphatase domain"/>
    <property type="match status" value="1"/>
</dbReference>
<evidence type="ECO:0008006" key="3">
    <source>
        <dbReference type="Google" id="ProtNLM"/>
    </source>
</evidence>
<proteinExistence type="predicted"/>
<evidence type="ECO:0000313" key="2">
    <source>
        <dbReference type="Proteomes" id="UP000316142"/>
    </source>
</evidence>
<sequence length="230" mass="25502">MLIPEHHVSWQGDRAEQLDRFQVVETGKCTLLMMADGFSDCDASPHYVDWLVGELEKLNVSGQGAGAVCLEIGALLRAKSDFPGKASVAFVVSDDWEYRYATLGDTRIYWPSGRERTRDDSLAERCVMQGLCPPDSLRHHPLRNTLTAYAGGIKKMPVSVTWHTRPHQQAERLLVCTDGFWSRVCDDDIYAISSGSAFLALIKKMQVTEESGKADNLTAALLCYAERSGS</sequence>
<dbReference type="InterPro" id="IPR036457">
    <property type="entry name" value="PPM-type-like_dom_sf"/>
</dbReference>
<gene>
    <name evidence="1" type="ORF">FJW00_14950</name>
</gene>
<dbReference type="SUPFAM" id="SSF81606">
    <property type="entry name" value="PP2C-like"/>
    <property type="match status" value="1"/>
</dbReference>
<evidence type="ECO:0000313" key="1">
    <source>
        <dbReference type="EMBL" id="TPV23651.1"/>
    </source>
</evidence>
<keyword evidence="2" id="KW-1185">Reference proteome</keyword>
<comment type="caution">
    <text evidence="1">The sequence shown here is derived from an EMBL/GenBank/DDBJ whole genome shotgun (WGS) entry which is preliminary data.</text>
</comment>
<dbReference type="RefSeq" id="WP_140924697.1">
    <property type="nucleotide sequence ID" value="NZ_VHIZ01000051.1"/>
</dbReference>
<dbReference type="Proteomes" id="UP000316142">
    <property type="component" value="Unassembled WGS sequence"/>
</dbReference>
<accession>A0ABY2Z4Y3</accession>
<dbReference type="EMBL" id="VHIZ01000051">
    <property type="protein sequence ID" value="TPV23651.1"/>
    <property type="molecule type" value="Genomic_DNA"/>
</dbReference>
<protein>
    <recommendedName>
        <fullName evidence="3">PPM-type phosphatase domain-containing protein</fullName>
    </recommendedName>
</protein>